<dbReference type="Gene3D" id="1.10.287.70">
    <property type="match status" value="1"/>
</dbReference>
<evidence type="ECO:0000256" key="12">
    <source>
        <dbReference type="SAM" id="Phobius"/>
    </source>
</evidence>
<evidence type="ECO:0000256" key="8">
    <source>
        <dbReference type="ARBA" id="ARBA00023170"/>
    </source>
</evidence>
<evidence type="ECO:0000256" key="6">
    <source>
        <dbReference type="ARBA" id="ARBA00023065"/>
    </source>
</evidence>
<dbReference type="SMART" id="SM00918">
    <property type="entry name" value="Lig_chan-Glu_bd"/>
    <property type="match status" value="1"/>
</dbReference>
<keyword evidence="3" id="KW-1003">Cell membrane</keyword>
<gene>
    <name evidence="15" type="ORF">C0Q70_07774</name>
</gene>
<feature type="chain" id="PRO_5015582525" description="Ionotropic glutamate receptor L-glutamate and glycine-binding domain-containing protein" evidence="13">
    <location>
        <begin position="22"/>
        <end position="521"/>
    </location>
</feature>
<feature type="transmembrane region" description="Helical" evidence="12">
    <location>
        <begin position="368"/>
        <end position="387"/>
    </location>
</feature>
<keyword evidence="5 12" id="KW-1133">Transmembrane helix</keyword>
<evidence type="ECO:0000256" key="13">
    <source>
        <dbReference type="SAM" id="SignalP"/>
    </source>
</evidence>
<comment type="caution">
    <text evidence="15">The sequence shown here is derived from an EMBL/GenBank/DDBJ whole genome shotgun (WGS) entry which is preliminary data.</text>
</comment>
<keyword evidence="7 12" id="KW-0472">Membrane</keyword>
<dbReference type="EMBL" id="PZQS01000004">
    <property type="protein sequence ID" value="PVD32341.1"/>
    <property type="molecule type" value="Genomic_DNA"/>
</dbReference>
<dbReference type="GO" id="GO:0005886">
    <property type="term" value="C:plasma membrane"/>
    <property type="evidence" value="ECO:0007669"/>
    <property type="project" value="UniProtKB-SubCell"/>
</dbReference>
<evidence type="ECO:0000256" key="4">
    <source>
        <dbReference type="ARBA" id="ARBA00022692"/>
    </source>
</evidence>
<evidence type="ECO:0000256" key="7">
    <source>
        <dbReference type="ARBA" id="ARBA00023136"/>
    </source>
</evidence>
<feature type="domain" description="Ionotropic glutamate receptor L-glutamate and glycine-binding" evidence="14">
    <location>
        <begin position="157"/>
        <end position="215"/>
    </location>
</feature>
<accession>A0A2T7PG19</accession>
<evidence type="ECO:0000259" key="14">
    <source>
        <dbReference type="SMART" id="SM00918"/>
    </source>
</evidence>
<evidence type="ECO:0000256" key="1">
    <source>
        <dbReference type="ARBA" id="ARBA00004651"/>
    </source>
</evidence>
<dbReference type="AlphaFoldDB" id="A0A2T7PG19"/>
<dbReference type="Proteomes" id="UP000245119">
    <property type="component" value="Linkage Group LG4"/>
</dbReference>
<keyword evidence="6" id="KW-0406">Ion transport</keyword>
<dbReference type="Pfam" id="PF10613">
    <property type="entry name" value="Lig_chan-Glu_bd"/>
    <property type="match status" value="1"/>
</dbReference>
<dbReference type="Gene3D" id="3.40.190.10">
    <property type="entry name" value="Periplasmic binding protein-like II"/>
    <property type="match status" value="1"/>
</dbReference>
<dbReference type="SUPFAM" id="SSF53850">
    <property type="entry name" value="Periplasmic binding protein-like II"/>
    <property type="match status" value="1"/>
</dbReference>
<keyword evidence="8" id="KW-0675">Receptor</keyword>
<evidence type="ECO:0000256" key="9">
    <source>
        <dbReference type="ARBA" id="ARBA00023180"/>
    </source>
</evidence>
<dbReference type="OrthoDB" id="6088278at2759"/>
<evidence type="ECO:0000256" key="11">
    <source>
        <dbReference type="ARBA" id="ARBA00023303"/>
    </source>
</evidence>
<reference evidence="15 16" key="1">
    <citation type="submission" date="2018-04" db="EMBL/GenBank/DDBJ databases">
        <title>The genome of golden apple snail Pomacea canaliculata provides insight into stress tolerance and invasive adaptation.</title>
        <authorList>
            <person name="Liu C."/>
            <person name="Liu B."/>
            <person name="Ren Y."/>
            <person name="Zhang Y."/>
            <person name="Wang H."/>
            <person name="Li S."/>
            <person name="Jiang F."/>
            <person name="Yin L."/>
            <person name="Zhang G."/>
            <person name="Qian W."/>
            <person name="Fan W."/>
        </authorList>
    </citation>
    <scope>NUCLEOTIDE SEQUENCE [LARGE SCALE GENOMIC DNA]</scope>
    <source>
        <strain evidence="15">SZHN2017</strain>
        <tissue evidence="15">Muscle</tissue>
    </source>
</reference>
<dbReference type="GO" id="GO:0015276">
    <property type="term" value="F:ligand-gated monoatomic ion channel activity"/>
    <property type="evidence" value="ECO:0007669"/>
    <property type="project" value="InterPro"/>
</dbReference>
<keyword evidence="10" id="KW-1071">Ligand-gated ion channel</keyword>
<dbReference type="PANTHER" id="PTHR42643">
    <property type="entry name" value="IONOTROPIC RECEPTOR 20A-RELATED"/>
    <property type="match status" value="1"/>
</dbReference>
<protein>
    <recommendedName>
        <fullName evidence="14">Ionotropic glutamate receptor L-glutamate and glycine-binding domain-containing protein</fullName>
    </recommendedName>
</protein>
<keyword evidence="9" id="KW-0325">Glycoprotein</keyword>
<keyword evidence="11" id="KW-0407">Ion channel</keyword>
<dbReference type="PANTHER" id="PTHR42643:SF24">
    <property type="entry name" value="IONOTROPIC RECEPTOR 60A"/>
    <property type="match status" value="1"/>
</dbReference>
<keyword evidence="13" id="KW-0732">Signal</keyword>
<sequence length="521" mass="57857">MLLPQREMLAVSCVLWTLVLTQPHRVCQSGVSRDRISANQALREVIGLLGWLEVTVISNSHIGNASVSQHDADADMKDLTDDLTAASLAVLEVDVGLSQIAQLDLATLPTHNVVVVGSTDFVTGVQEELSCGLYFERERSAIQILVLAAPHYGPRSFFLFKSKETEAYEGVVMDMLTEIARKLNFSYVLLQSPDGTWGEVNANNEWTGAIGMLTRNTWRLDSSLSSPERSKVADASSAFFYDNARILFRKRKQAQEPRSVFLGTFTGPLYLLLAGLFLGVVVMLTFIEWCAWCLQANPTAAPTTRRRFLSRTLAGTEGMLAGLLNQCTFSLWLPLFLVSTCPDLMNAGENLFHCCCPPAVALKLDSRAGSVLMCSWMIFCVVLTSIYSSKLTSSLAVTDQALPFASLSELVRQKTYKWGIAAGTAKESILKSSPVEEHRAFYNGVLEFEKTDPDVHSSDLQVHKAKVLHEAYAFFTGARDLYDEWHKDIPEITMVSVDYFLTRKGFYLQKGSPYKTQVSYE</sequence>
<keyword evidence="16" id="KW-1185">Reference proteome</keyword>
<organism evidence="15 16">
    <name type="scientific">Pomacea canaliculata</name>
    <name type="common">Golden apple snail</name>
    <dbReference type="NCBI Taxonomy" id="400727"/>
    <lineage>
        <taxon>Eukaryota</taxon>
        <taxon>Metazoa</taxon>
        <taxon>Spiralia</taxon>
        <taxon>Lophotrochozoa</taxon>
        <taxon>Mollusca</taxon>
        <taxon>Gastropoda</taxon>
        <taxon>Caenogastropoda</taxon>
        <taxon>Architaenioglossa</taxon>
        <taxon>Ampullarioidea</taxon>
        <taxon>Ampullariidae</taxon>
        <taxon>Pomacea</taxon>
    </lineage>
</organism>
<dbReference type="InterPro" id="IPR052192">
    <property type="entry name" value="Insect_Ionotropic_Sensory_Rcpt"/>
</dbReference>
<evidence type="ECO:0000313" key="15">
    <source>
        <dbReference type="EMBL" id="PVD32341.1"/>
    </source>
</evidence>
<evidence type="ECO:0000256" key="10">
    <source>
        <dbReference type="ARBA" id="ARBA00023286"/>
    </source>
</evidence>
<name>A0A2T7PG19_POMCA</name>
<keyword evidence="4 12" id="KW-0812">Transmembrane</keyword>
<feature type="signal peptide" evidence="13">
    <location>
        <begin position="1"/>
        <end position="21"/>
    </location>
</feature>
<evidence type="ECO:0000256" key="5">
    <source>
        <dbReference type="ARBA" id="ARBA00022989"/>
    </source>
</evidence>
<proteinExistence type="predicted"/>
<comment type="subcellular location">
    <subcellularLocation>
        <location evidence="1">Cell membrane</location>
        <topology evidence="1">Multi-pass membrane protein</topology>
    </subcellularLocation>
</comment>
<evidence type="ECO:0000256" key="2">
    <source>
        <dbReference type="ARBA" id="ARBA00022448"/>
    </source>
</evidence>
<feature type="transmembrane region" description="Helical" evidence="12">
    <location>
        <begin position="269"/>
        <end position="292"/>
    </location>
</feature>
<feature type="transmembrane region" description="Helical" evidence="12">
    <location>
        <begin position="313"/>
        <end position="335"/>
    </location>
</feature>
<evidence type="ECO:0000313" key="16">
    <source>
        <dbReference type="Proteomes" id="UP000245119"/>
    </source>
</evidence>
<dbReference type="InterPro" id="IPR019594">
    <property type="entry name" value="Glu/Gly-bd"/>
</dbReference>
<evidence type="ECO:0000256" key="3">
    <source>
        <dbReference type="ARBA" id="ARBA00022475"/>
    </source>
</evidence>
<keyword evidence="2" id="KW-0813">Transport</keyword>